<dbReference type="PANTHER" id="PTHR30258">
    <property type="entry name" value="TYPE II SECRETION SYSTEM PROTEIN GSPE-RELATED"/>
    <property type="match status" value="1"/>
</dbReference>
<keyword evidence="5" id="KW-0067">ATP-binding</keyword>
<dbReference type="PANTHER" id="PTHR30258:SF1">
    <property type="entry name" value="PROTEIN TRANSPORT PROTEIN HOFB HOMOLOG"/>
    <property type="match status" value="1"/>
</dbReference>
<dbReference type="InterPro" id="IPR037257">
    <property type="entry name" value="T2SS_E_N_sf"/>
</dbReference>
<keyword evidence="3" id="KW-0963">Cytoplasm</keyword>
<dbReference type="FunFam" id="3.30.450.90:FF:000001">
    <property type="entry name" value="Type II secretion system ATPase GspE"/>
    <property type="match status" value="1"/>
</dbReference>
<dbReference type="Pfam" id="PF05157">
    <property type="entry name" value="MshEN"/>
    <property type="match status" value="1"/>
</dbReference>
<reference evidence="8" key="1">
    <citation type="submission" date="2016-10" db="EMBL/GenBank/DDBJ databases">
        <authorList>
            <person name="Varghese N."/>
            <person name="Submissions S."/>
        </authorList>
    </citation>
    <scope>NUCLEOTIDE SEQUENCE [LARGE SCALE GENOMIC DNA]</scope>
    <source>
        <strain evidence="8">DSM 8415</strain>
    </source>
</reference>
<dbReference type="GO" id="GO:0005524">
    <property type="term" value="F:ATP binding"/>
    <property type="evidence" value="ECO:0007669"/>
    <property type="project" value="UniProtKB-KW"/>
</dbReference>
<evidence type="ECO:0000256" key="1">
    <source>
        <dbReference type="ARBA" id="ARBA00004496"/>
    </source>
</evidence>
<dbReference type="Pfam" id="PF00437">
    <property type="entry name" value="T2SSE"/>
    <property type="match status" value="1"/>
</dbReference>
<comment type="subcellular location">
    <subcellularLocation>
        <location evidence="1">Cytoplasm</location>
    </subcellularLocation>
</comment>
<dbReference type="GO" id="GO:0016887">
    <property type="term" value="F:ATP hydrolysis activity"/>
    <property type="evidence" value="ECO:0007669"/>
    <property type="project" value="InterPro"/>
</dbReference>
<dbReference type="OrthoDB" id="9805147at2"/>
<dbReference type="EMBL" id="FMYU01000001">
    <property type="protein sequence ID" value="SDB96883.1"/>
    <property type="molecule type" value="Genomic_DNA"/>
</dbReference>
<dbReference type="AlphaFoldDB" id="A0A1G6HRV6"/>
<evidence type="ECO:0000313" key="8">
    <source>
        <dbReference type="Proteomes" id="UP000199411"/>
    </source>
</evidence>
<dbReference type="InterPro" id="IPR007831">
    <property type="entry name" value="T2SS_GspE_N"/>
</dbReference>
<dbReference type="FunFam" id="3.40.50.300:FF:000398">
    <property type="entry name" value="Type IV pilus assembly ATPase PilB"/>
    <property type="match status" value="1"/>
</dbReference>
<accession>A0A1G6HRV6</accession>
<evidence type="ECO:0000256" key="4">
    <source>
        <dbReference type="ARBA" id="ARBA00022741"/>
    </source>
</evidence>
<dbReference type="InterPro" id="IPR001482">
    <property type="entry name" value="T2SS/T4SS_dom"/>
</dbReference>
<evidence type="ECO:0000313" key="7">
    <source>
        <dbReference type="EMBL" id="SDB96883.1"/>
    </source>
</evidence>
<dbReference type="RefSeq" id="WP_092127376.1">
    <property type="nucleotide sequence ID" value="NZ_FMYU01000001.1"/>
</dbReference>
<evidence type="ECO:0000256" key="3">
    <source>
        <dbReference type="ARBA" id="ARBA00022490"/>
    </source>
</evidence>
<name>A0A1G6HRV6_9BACT</name>
<dbReference type="SUPFAM" id="SSF160246">
    <property type="entry name" value="EspE N-terminal domain-like"/>
    <property type="match status" value="1"/>
</dbReference>
<dbReference type="InterPro" id="IPR003593">
    <property type="entry name" value="AAA+_ATPase"/>
</dbReference>
<dbReference type="FunFam" id="3.30.300.160:FF:000002">
    <property type="entry name" value="Type II secretion system protein E"/>
    <property type="match status" value="1"/>
</dbReference>
<dbReference type="Proteomes" id="UP000199411">
    <property type="component" value="Unassembled WGS sequence"/>
</dbReference>
<dbReference type="PROSITE" id="PS00662">
    <property type="entry name" value="T2SP_E"/>
    <property type="match status" value="1"/>
</dbReference>
<feature type="domain" description="Bacterial type II secretion system protein E" evidence="6">
    <location>
        <begin position="383"/>
        <end position="397"/>
    </location>
</feature>
<gene>
    <name evidence="7" type="ORF">SAMN05660835_00088</name>
</gene>
<dbReference type="SUPFAM" id="SSF52540">
    <property type="entry name" value="P-loop containing nucleoside triphosphate hydrolases"/>
    <property type="match status" value="1"/>
</dbReference>
<sequence length="565" mass="63788">MAQANRQLLGTMLLYENKITQEQLEKALQKQAQTGERLGKILIEEHFITEDELLEFLSKKYGLETIDLSKIQPQKEAINSIPSEVVRKHRIFPFAIDNNTLKIALFNAENVFLIDEIRFLTGKKISVYLAKESQINEYLIRYYGTAKDLEVLVKHVTDNFDDSVEQIESLDFDEAVNFDEAPIIKLANSILESAVKEGASDIHLEPYENTFRVRFRIDGKAKTVNTPPKTIASNLITRFKIMSKLNIAEKRLPQDGRIRIKALGKLIDLRVSTVPTVFGEKLVMRLLDRENIKVSLDNLNMRQLDLQRFRNAINLPNGVVIVTGPTGSGKSTTLYAALNELNRDDRNIMSVEDPVEYNLEGINQVQVKEDIGLTFSSALRAFLRQDPDIIMVGEIRDTETAEIAIRAALTGHLVLSTLHTNDSVSAITRLVDMGIDRYLIASSLRLVLAQRLVRKICPYCKQPINLPKEVLLKAGFLESDLDNLKIFKGKGCSHCLDTGYKGRMAIFEVLPITDEIREMIINGKPENDIRQKALEQGMLTLKQDGLQKVKQGITTLEEVLSVAIN</sequence>
<dbReference type="SMART" id="SM00382">
    <property type="entry name" value="AAA"/>
    <property type="match status" value="1"/>
</dbReference>
<keyword evidence="8" id="KW-1185">Reference proteome</keyword>
<dbReference type="CDD" id="cd01129">
    <property type="entry name" value="PulE-GspE-like"/>
    <property type="match status" value="1"/>
</dbReference>
<dbReference type="NCBIfam" id="TIGR02538">
    <property type="entry name" value="type_IV_pilB"/>
    <property type="match status" value="1"/>
</dbReference>
<dbReference type="InterPro" id="IPR013374">
    <property type="entry name" value="ATPase_typ4_pilus-assembl_PilB"/>
</dbReference>
<dbReference type="Gene3D" id="3.30.300.160">
    <property type="entry name" value="Type II secretion system, protein E, N-terminal domain"/>
    <property type="match status" value="1"/>
</dbReference>
<organism evidence="7 8">
    <name type="scientific">Desulfurella multipotens</name>
    <dbReference type="NCBI Taxonomy" id="79269"/>
    <lineage>
        <taxon>Bacteria</taxon>
        <taxon>Pseudomonadati</taxon>
        <taxon>Campylobacterota</taxon>
        <taxon>Desulfurellia</taxon>
        <taxon>Desulfurellales</taxon>
        <taxon>Desulfurellaceae</taxon>
        <taxon>Desulfurella</taxon>
    </lineage>
</organism>
<protein>
    <submittedName>
        <fullName evidence="7">Type IV pilus assembly protein PilB</fullName>
    </submittedName>
</protein>
<evidence type="ECO:0000256" key="2">
    <source>
        <dbReference type="ARBA" id="ARBA00006611"/>
    </source>
</evidence>
<proteinExistence type="inferred from homology"/>
<dbReference type="Gene3D" id="3.40.50.300">
    <property type="entry name" value="P-loop containing nucleotide triphosphate hydrolases"/>
    <property type="match status" value="1"/>
</dbReference>
<keyword evidence="4" id="KW-0547">Nucleotide-binding</keyword>
<evidence type="ECO:0000256" key="5">
    <source>
        <dbReference type="ARBA" id="ARBA00022840"/>
    </source>
</evidence>
<dbReference type="Gene3D" id="3.30.450.90">
    <property type="match status" value="1"/>
</dbReference>
<evidence type="ECO:0000259" key="6">
    <source>
        <dbReference type="PROSITE" id="PS00662"/>
    </source>
</evidence>
<dbReference type="GO" id="GO:0005886">
    <property type="term" value="C:plasma membrane"/>
    <property type="evidence" value="ECO:0007669"/>
    <property type="project" value="TreeGrafter"/>
</dbReference>
<dbReference type="InterPro" id="IPR027417">
    <property type="entry name" value="P-loop_NTPase"/>
</dbReference>
<dbReference type="GO" id="GO:0005737">
    <property type="term" value="C:cytoplasm"/>
    <property type="evidence" value="ECO:0007669"/>
    <property type="project" value="UniProtKB-SubCell"/>
</dbReference>
<comment type="similarity">
    <text evidence="2">Belongs to the GSP E family.</text>
</comment>
<dbReference type="GO" id="GO:0009297">
    <property type="term" value="P:pilus assembly"/>
    <property type="evidence" value="ECO:0007669"/>
    <property type="project" value="InterPro"/>
</dbReference>